<dbReference type="GO" id="GO:0005634">
    <property type="term" value="C:nucleus"/>
    <property type="evidence" value="ECO:0007669"/>
    <property type="project" value="UniProtKB-SubCell"/>
</dbReference>
<dbReference type="SUPFAM" id="SSF46689">
    <property type="entry name" value="Homeodomain-like"/>
    <property type="match status" value="1"/>
</dbReference>
<dbReference type="GO" id="GO:0008270">
    <property type="term" value="F:zinc ion binding"/>
    <property type="evidence" value="ECO:0007669"/>
    <property type="project" value="UniProtKB-KW"/>
</dbReference>
<evidence type="ECO:0000313" key="8">
    <source>
        <dbReference type="Proteomes" id="UP001292094"/>
    </source>
</evidence>
<evidence type="ECO:0000256" key="5">
    <source>
        <dbReference type="SAM" id="MobiDB-lite"/>
    </source>
</evidence>
<dbReference type="InterPro" id="IPR001965">
    <property type="entry name" value="Znf_PHD"/>
</dbReference>
<dbReference type="SUPFAM" id="SSF55729">
    <property type="entry name" value="Acyl-CoA N-acyltransferases (Nat)"/>
    <property type="match status" value="1"/>
</dbReference>
<dbReference type="PANTHER" id="PTHR20916:SF26">
    <property type="entry name" value="CYSTEINE-RICH PROTEIN 2-BINDING PROTEIN"/>
    <property type="match status" value="1"/>
</dbReference>
<dbReference type="InterPro" id="IPR011011">
    <property type="entry name" value="Znf_FYVE_PHD"/>
</dbReference>
<dbReference type="Pfam" id="PF00583">
    <property type="entry name" value="Acetyltransf_1"/>
    <property type="match status" value="1"/>
</dbReference>
<gene>
    <name evidence="7" type="ORF">Pmani_022161</name>
</gene>
<dbReference type="PROSITE" id="PS51186">
    <property type="entry name" value="GNAT"/>
    <property type="match status" value="1"/>
</dbReference>
<evidence type="ECO:0000256" key="2">
    <source>
        <dbReference type="ARBA" id="ARBA00022723"/>
    </source>
</evidence>
<organism evidence="7 8">
    <name type="scientific">Petrolisthes manimaculis</name>
    <dbReference type="NCBI Taxonomy" id="1843537"/>
    <lineage>
        <taxon>Eukaryota</taxon>
        <taxon>Metazoa</taxon>
        <taxon>Ecdysozoa</taxon>
        <taxon>Arthropoda</taxon>
        <taxon>Crustacea</taxon>
        <taxon>Multicrustacea</taxon>
        <taxon>Malacostraca</taxon>
        <taxon>Eumalacostraca</taxon>
        <taxon>Eucarida</taxon>
        <taxon>Decapoda</taxon>
        <taxon>Pleocyemata</taxon>
        <taxon>Anomura</taxon>
        <taxon>Galatheoidea</taxon>
        <taxon>Porcellanidae</taxon>
        <taxon>Petrolisthes</taxon>
    </lineage>
</organism>
<feature type="region of interest" description="Disordered" evidence="5">
    <location>
        <begin position="317"/>
        <end position="344"/>
    </location>
</feature>
<dbReference type="Gene3D" id="3.40.630.30">
    <property type="match status" value="1"/>
</dbReference>
<keyword evidence="4" id="KW-0862">Zinc</keyword>
<keyword evidence="8" id="KW-1185">Reference proteome</keyword>
<dbReference type="InterPro" id="IPR016181">
    <property type="entry name" value="Acyl_CoA_acyltransferase"/>
</dbReference>
<dbReference type="CDD" id="cd04301">
    <property type="entry name" value="NAT_SF"/>
    <property type="match status" value="1"/>
</dbReference>
<dbReference type="SUPFAM" id="SSF57903">
    <property type="entry name" value="FYVE/PHD zinc finger"/>
    <property type="match status" value="1"/>
</dbReference>
<evidence type="ECO:0000256" key="4">
    <source>
        <dbReference type="ARBA" id="ARBA00022833"/>
    </source>
</evidence>
<dbReference type="Proteomes" id="UP001292094">
    <property type="component" value="Unassembled WGS sequence"/>
</dbReference>
<evidence type="ECO:0000313" key="7">
    <source>
        <dbReference type="EMBL" id="KAK4305967.1"/>
    </source>
</evidence>
<dbReference type="GO" id="GO:0004402">
    <property type="term" value="F:histone acetyltransferase activity"/>
    <property type="evidence" value="ECO:0007669"/>
    <property type="project" value="TreeGrafter"/>
</dbReference>
<dbReference type="Gene3D" id="3.90.980.20">
    <property type="match status" value="1"/>
</dbReference>
<evidence type="ECO:0000259" key="6">
    <source>
        <dbReference type="PROSITE" id="PS51186"/>
    </source>
</evidence>
<protein>
    <recommendedName>
        <fullName evidence="6">N-acetyltransferase domain-containing protein</fullName>
    </recommendedName>
</protein>
<dbReference type="PANTHER" id="PTHR20916">
    <property type="entry name" value="CYSTEINE AND GLYCINE-RICH PROTEIN 2 BINDING PROTEIN"/>
    <property type="match status" value="1"/>
</dbReference>
<evidence type="ECO:0000256" key="3">
    <source>
        <dbReference type="ARBA" id="ARBA00022771"/>
    </source>
</evidence>
<dbReference type="EMBL" id="JAWZYT010002204">
    <property type="protein sequence ID" value="KAK4305967.1"/>
    <property type="molecule type" value="Genomic_DNA"/>
</dbReference>
<keyword evidence="3" id="KW-0863">Zinc-finger</keyword>
<proteinExistence type="predicted"/>
<accession>A0AAE1PEJ3</accession>
<comment type="caution">
    <text evidence="7">The sequence shown here is derived from an EMBL/GenBank/DDBJ whole genome shotgun (WGS) entry which is preliminary data.</text>
</comment>
<name>A0AAE1PEJ3_9EUCA</name>
<keyword evidence="2" id="KW-0479">Metal-binding</keyword>
<comment type="subcellular location">
    <subcellularLocation>
        <location evidence="1">Nucleus</location>
    </subcellularLocation>
</comment>
<dbReference type="Pfam" id="PF13551">
    <property type="entry name" value="HTH_29"/>
    <property type="match status" value="1"/>
</dbReference>
<feature type="domain" description="N-acetyltransferase" evidence="6">
    <location>
        <begin position="622"/>
        <end position="766"/>
    </location>
</feature>
<evidence type="ECO:0000256" key="1">
    <source>
        <dbReference type="ARBA" id="ARBA00004123"/>
    </source>
</evidence>
<reference evidence="7" key="1">
    <citation type="submission" date="2023-11" db="EMBL/GenBank/DDBJ databases">
        <title>Genome assemblies of two species of porcelain crab, Petrolisthes cinctipes and Petrolisthes manimaculis (Anomura: Porcellanidae).</title>
        <authorList>
            <person name="Angst P."/>
        </authorList>
    </citation>
    <scope>NUCLEOTIDE SEQUENCE</scope>
    <source>
        <strain evidence="7">PB745_02</strain>
        <tissue evidence="7">Gill</tissue>
    </source>
</reference>
<dbReference type="FunFam" id="3.40.630.30:FF:000013">
    <property type="entry name" value="cysteine-rich protein 2-binding protein-like"/>
    <property type="match status" value="1"/>
</dbReference>
<dbReference type="Gene3D" id="1.10.10.10">
    <property type="entry name" value="Winged helix-like DNA-binding domain superfamily/Winged helix DNA-binding domain"/>
    <property type="match status" value="1"/>
</dbReference>
<dbReference type="AlphaFoldDB" id="A0AAE1PEJ3"/>
<dbReference type="SMART" id="SM00249">
    <property type="entry name" value="PHD"/>
    <property type="match status" value="1"/>
</dbReference>
<dbReference type="InterPro" id="IPR000182">
    <property type="entry name" value="GNAT_dom"/>
</dbReference>
<dbReference type="InterPro" id="IPR009057">
    <property type="entry name" value="Homeodomain-like_sf"/>
</dbReference>
<sequence>MTGPNFVPNWSDGPCLYCGCTSLNKPEELLYCELCRRPAHITCLGSDGPNGTLLADNFFTLVCQACAGVEHNAVARAKMSTVQVLLLTLYNLHVQKTHSPRSGFYHWKIHIYNFINNHWKEIYGPESRKKKKKVVQSSLSGQLSHYSQYFESGHRTLGEGGWYRLAHTLSPAAIIARFKQEKRPQSKASASRAEPNVVVRDEEVIKKEPEEVDIKLEEEQEGRRGSWFTEVDFLKPEMRPPLELFDSGSEEDIGGAEISVKSEVFVKEELSGTSVEDTEMDGEMIIVDGLGSEVIQPQCPPPSSADPLAVCGKPTLFNKPSHPPSSQLTTIKPVHRDPATPKKKNPIKCLEAAKKKSMKPNMFHLRCEIIGLHNLGVSVRKIAQQLDLSPSTVCRWIKRHKDGAELTDLKRKPRPRLTSSLIDESIRQAVEENPFTNAHAIRDELQLNVSALRRLSHYEERELLKKLNRGPLSPHLHRLRRKLALRKQKLEHGLSVFNLEDKVKFLTRHGHLRIWHEQTHDHAALHQHHNTTRNRVLDRFQVSSSDVTYKRQDENTSFLVRLGGQLENNLPFIHSPYTLRKLKPFIMRDFESEPLKLRLLRELESYLHRGNPNWSPSPRASLDYCYITPQHIPAINQLARQFFWPGIDLSEVLQYPDHTCVVLYRKLVVGFGVLVPDTGFNEAYLSYLLVHPEWRRAGMATIILYHLIQTCAGKDITLHVSATNPALILYQRFGFKVEEFLSNFYDKYLPEDSPECKHAMYLRLSR</sequence>
<dbReference type="InterPro" id="IPR036388">
    <property type="entry name" value="WH-like_DNA-bd_sf"/>
</dbReference>